<reference evidence="4" key="1">
    <citation type="journal article" date="2017" name="Nature">
        <title>The genome of Chenopodium quinoa.</title>
        <authorList>
            <person name="Jarvis D.E."/>
            <person name="Ho Y.S."/>
            <person name="Lightfoot D.J."/>
            <person name="Schmoeckel S.M."/>
            <person name="Li B."/>
            <person name="Borm T.J.A."/>
            <person name="Ohyanagi H."/>
            <person name="Mineta K."/>
            <person name="Michell C.T."/>
            <person name="Saber N."/>
            <person name="Kharbatia N.M."/>
            <person name="Rupper R.R."/>
            <person name="Sharp A.R."/>
            <person name="Dally N."/>
            <person name="Boughton B.A."/>
            <person name="Woo Y.H."/>
            <person name="Gao G."/>
            <person name="Schijlen E.G.W.M."/>
            <person name="Guo X."/>
            <person name="Momin A.A."/>
            <person name="Negrao S."/>
            <person name="Al-Babili S."/>
            <person name="Gehring C."/>
            <person name="Roessner U."/>
            <person name="Jung C."/>
            <person name="Murphy K."/>
            <person name="Arold S.T."/>
            <person name="Gojobori T."/>
            <person name="van der Linden C.G."/>
            <person name="van Loo E.N."/>
            <person name="Jellen E.N."/>
            <person name="Maughan P.J."/>
            <person name="Tester M."/>
        </authorList>
    </citation>
    <scope>NUCLEOTIDE SEQUENCE [LARGE SCALE GENOMIC DNA]</scope>
    <source>
        <strain evidence="4">cv. PI 614886</strain>
    </source>
</reference>
<keyword evidence="5" id="KW-1185">Reference proteome</keyword>
<dbReference type="EnsemblPlants" id="AUR62006529-RA">
    <property type="protein sequence ID" value="AUR62006529-RA:cds"/>
    <property type="gene ID" value="AUR62006529"/>
</dbReference>
<dbReference type="Pfam" id="PF14392">
    <property type="entry name" value="zf-CCHC_4"/>
    <property type="match status" value="1"/>
</dbReference>
<feature type="domain" description="Zinc knuckle CX2CX4HX4C" evidence="3">
    <location>
        <begin position="7"/>
        <end position="53"/>
    </location>
</feature>
<feature type="transmembrane region" description="Helical" evidence="2">
    <location>
        <begin position="12"/>
        <end position="31"/>
    </location>
</feature>
<evidence type="ECO:0000256" key="2">
    <source>
        <dbReference type="SAM" id="Phobius"/>
    </source>
</evidence>
<reference evidence="4" key="2">
    <citation type="submission" date="2021-03" db="UniProtKB">
        <authorList>
            <consortium name="EnsemblPlants"/>
        </authorList>
    </citation>
    <scope>IDENTIFICATION</scope>
</reference>
<dbReference type="Proteomes" id="UP000596660">
    <property type="component" value="Unplaced"/>
</dbReference>
<feature type="compositionally biased region" description="Polar residues" evidence="1">
    <location>
        <begin position="206"/>
        <end position="221"/>
    </location>
</feature>
<accession>A0A803L3U0</accession>
<keyword evidence="2" id="KW-0812">Transmembrane</keyword>
<dbReference type="AlphaFoldDB" id="A0A803L3U0"/>
<feature type="region of interest" description="Disordered" evidence="1">
    <location>
        <begin position="206"/>
        <end position="228"/>
    </location>
</feature>
<evidence type="ECO:0000256" key="1">
    <source>
        <dbReference type="SAM" id="MobiDB-lite"/>
    </source>
</evidence>
<feature type="region of interest" description="Disordered" evidence="1">
    <location>
        <begin position="128"/>
        <end position="159"/>
    </location>
</feature>
<evidence type="ECO:0000313" key="5">
    <source>
        <dbReference type="Proteomes" id="UP000596660"/>
    </source>
</evidence>
<dbReference type="Gramene" id="AUR62006529-RA">
    <property type="protein sequence ID" value="AUR62006529-RA:cds"/>
    <property type="gene ID" value="AUR62006529"/>
</dbReference>
<organism evidence="4 5">
    <name type="scientific">Chenopodium quinoa</name>
    <name type="common">Quinoa</name>
    <dbReference type="NCBI Taxonomy" id="63459"/>
    <lineage>
        <taxon>Eukaryota</taxon>
        <taxon>Viridiplantae</taxon>
        <taxon>Streptophyta</taxon>
        <taxon>Embryophyta</taxon>
        <taxon>Tracheophyta</taxon>
        <taxon>Spermatophyta</taxon>
        <taxon>Magnoliopsida</taxon>
        <taxon>eudicotyledons</taxon>
        <taxon>Gunneridae</taxon>
        <taxon>Pentapetalae</taxon>
        <taxon>Caryophyllales</taxon>
        <taxon>Chenopodiaceae</taxon>
        <taxon>Chenopodioideae</taxon>
        <taxon>Atripliceae</taxon>
        <taxon>Chenopodium</taxon>
    </lineage>
</organism>
<proteinExistence type="predicted"/>
<evidence type="ECO:0000313" key="4">
    <source>
        <dbReference type="EnsemblPlants" id="AUR62006529-RA:cds"/>
    </source>
</evidence>
<protein>
    <recommendedName>
        <fullName evidence="3">Zinc knuckle CX2CX4HX4C domain-containing protein</fullName>
    </recommendedName>
</protein>
<dbReference type="InterPro" id="IPR025836">
    <property type="entry name" value="Zn_knuckle_CX2CX4HX4C"/>
</dbReference>
<name>A0A803L3U0_CHEQI</name>
<keyword evidence="2" id="KW-1133">Transmembrane helix</keyword>
<feature type="compositionally biased region" description="Low complexity" evidence="1">
    <location>
        <begin position="145"/>
        <end position="154"/>
    </location>
</feature>
<keyword evidence="2" id="KW-0472">Membrane</keyword>
<evidence type="ECO:0000259" key="3">
    <source>
        <dbReference type="Pfam" id="PF14392"/>
    </source>
</evidence>
<sequence>MRALMGIDLTQSLILGCYIPVTGDCVIWVYFRYGSVYRFCKRCGRVGHNFGNCGLRIDVAARRLSCRLKAVERDYLRVLHGPLDSPYYTYFIRGFPDTFRFRNRAIDLTRLEEPDDALLRARNQFDDKSDSDFNSDESNDTVYFSGSDSSSSSGVEDDNARVVRIGRQALNHSPGRRIGLRQDPYAEYTPPNLNHPPAQTNLGLNTFSNSDANNRVPSPTYSPIRRDFHPDRGNVGASNRGIFSPPPLTAPRFGGSTFEVEESSSAAAAI</sequence>